<keyword evidence="2" id="KW-1185">Reference proteome</keyword>
<evidence type="ECO:0000313" key="2">
    <source>
        <dbReference type="Proteomes" id="UP000192276"/>
    </source>
</evidence>
<dbReference type="STRING" id="550983.A4R26_14265"/>
<gene>
    <name evidence="1" type="ORF">A4R26_14265</name>
</gene>
<comment type="caution">
    <text evidence="1">The sequence shown here is derived from an EMBL/GenBank/DDBJ whole genome shotgun (WGS) entry which is preliminary data.</text>
</comment>
<dbReference type="SUPFAM" id="SSF48452">
    <property type="entry name" value="TPR-like"/>
    <property type="match status" value="1"/>
</dbReference>
<reference evidence="2" key="1">
    <citation type="submission" date="2016-04" db="EMBL/GenBank/DDBJ databases">
        <authorList>
            <person name="Chen L."/>
            <person name="Zhuang W."/>
            <person name="Wang G."/>
        </authorList>
    </citation>
    <scope>NUCLEOTIDE SEQUENCE [LARGE SCALE GENOMIC DNA]</scope>
    <source>
        <strain evidence="2">208</strain>
    </source>
</reference>
<organism evidence="1 2">
    <name type="scientific">Niastella populi</name>
    <dbReference type="NCBI Taxonomy" id="550983"/>
    <lineage>
        <taxon>Bacteria</taxon>
        <taxon>Pseudomonadati</taxon>
        <taxon>Bacteroidota</taxon>
        <taxon>Chitinophagia</taxon>
        <taxon>Chitinophagales</taxon>
        <taxon>Chitinophagaceae</taxon>
        <taxon>Niastella</taxon>
    </lineage>
</organism>
<dbReference type="Pfam" id="PF12771">
    <property type="entry name" value="SusD-like_2"/>
    <property type="match status" value="1"/>
</dbReference>
<accession>A0A1V9G4W6</accession>
<evidence type="ECO:0000313" key="1">
    <source>
        <dbReference type="EMBL" id="OQP65594.1"/>
    </source>
</evidence>
<evidence type="ECO:0008006" key="3">
    <source>
        <dbReference type="Google" id="ProtNLM"/>
    </source>
</evidence>
<protein>
    <recommendedName>
        <fullName evidence="3">Starch-binding protein</fullName>
    </recommendedName>
</protein>
<dbReference type="Proteomes" id="UP000192276">
    <property type="component" value="Unassembled WGS sequence"/>
</dbReference>
<dbReference type="Gene3D" id="1.25.40.390">
    <property type="match status" value="1"/>
</dbReference>
<dbReference type="OrthoDB" id="9766256at2"/>
<sequence length="567" mass="64044">MKMNKLIIAIIMVTALAPGTGCRKYLNVNTDPDTVQEPSASSVFPAMLAAMSYGLQRDGRYISKYVGNFHSYSTGISDAAFDTHGYIFSSSNMGDMWWMTYYSLGNNLNYIIEKGLQKEQYDYVGAAYALQAWAFQSLTDQHGEIIFKEAWQEDTYYFHYDSQETVYKGVDTICRLALQYLDKAAAMTATTLKTGDYSYQGDIKKWKKFVYGILARNYNHLSNKNGIYNADEVIRFCDSSFTSVNDDFVTPFDATKNENSNFWGTYRNNMGSWRQSNFIIQLLDGTIFAGNTAAENRDPRISHMLCTSSDTTNGNGGYYGINPGQSEQYVSLNPPASYLVNGQPPTSGTALTNWQNARKKTVTPWGDSTYVNPSSGVFNDATGKYLFRNKAVMPVMTYAELQFIKAEAALRKGDPGMAHDAYLKGINAHYDFINRSYSALRGAVNIYNTNPISAADRNRYLTGASVKQDPGSLTMTDIMYQKYIALWGWGFLETWVDLRRFHYTNDPDPAAPVYKDYVLPATFSQGFPAYRVRPNYQSEYVWNLDELTKLGGTKSDYHTLECWFSKP</sequence>
<dbReference type="AlphaFoldDB" id="A0A1V9G4W6"/>
<proteinExistence type="predicted"/>
<dbReference type="InterPro" id="IPR011990">
    <property type="entry name" value="TPR-like_helical_dom_sf"/>
</dbReference>
<dbReference type="InterPro" id="IPR041662">
    <property type="entry name" value="SusD-like_2"/>
</dbReference>
<dbReference type="EMBL" id="LWBP01000067">
    <property type="protein sequence ID" value="OQP65594.1"/>
    <property type="molecule type" value="Genomic_DNA"/>
</dbReference>
<name>A0A1V9G4W6_9BACT</name>